<organism evidence="1 2">
    <name type="scientific">Postia placenta MAD-698-R-SB12</name>
    <dbReference type="NCBI Taxonomy" id="670580"/>
    <lineage>
        <taxon>Eukaryota</taxon>
        <taxon>Fungi</taxon>
        <taxon>Dikarya</taxon>
        <taxon>Basidiomycota</taxon>
        <taxon>Agaricomycotina</taxon>
        <taxon>Agaricomycetes</taxon>
        <taxon>Polyporales</taxon>
        <taxon>Adustoporiaceae</taxon>
        <taxon>Rhodonia</taxon>
    </lineage>
</organism>
<gene>
    <name evidence="1" type="ORF">POSPLADRAFT_1147490</name>
</gene>
<dbReference type="OrthoDB" id="3366194at2759"/>
<dbReference type="EMBL" id="KZ110600">
    <property type="protein sequence ID" value="OSX60135.1"/>
    <property type="molecule type" value="Genomic_DNA"/>
</dbReference>
<evidence type="ECO:0008006" key="3">
    <source>
        <dbReference type="Google" id="ProtNLM"/>
    </source>
</evidence>
<evidence type="ECO:0000313" key="1">
    <source>
        <dbReference type="EMBL" id="OSX60135.1"/>
    </source>
</evidence>
<keyword evidence="2" id="KW-1185">Reference proteome</keyword>
<feature type="non-terminal residue" evidence="1">
    <location>
        <position position="1"/>
    </location>
</feature>
<proteinExistence type="predicted"/>
<dbReference type="GeneID" id="36331019"/>
<reference evidence="1 2" key="1">
    <citation type="submission" date="2017-04" db="EMBL/GenBank/DDBJ databases">
        <title>Genome Sequence of the Model Brown-Rot Fungus Postia placenta SB12.</title>
        <authorList>
            <consortium name="DOE Joint Genome Institute"/>
            <person name="Gaskell J."/>
            <person name="Kersten P."/>
            <person name="Larrondo L.F."/>
            <person name="Canessa P."/>
            <person name="Martinez D."/>
            <person name="Hibbett D."/>
            <person name="Schmoll M."/>
            <person name="Kubicek C.P."/>
            <person name="Martinez A.T."/>
            <person name="Yadav J."/>
            <person name="Master E."/>
            <person name="Magnuson J.K."/>
            <person name="James T."/>
            <person name="Yaver D."/>
            <person name="Berka R."/>
            <person name="Labutti K."/>
            <person name="Lipzen A."/>
            <person name="Aerts A."/>
            <person name="Barry K."/>
            <person name="Henrissat B."/>
            <person name="Blanchette R."/>
            <person name="Grigoriev I."/>
            <person name="Cullen D."/>
        </authorList>
    </citation>
    <scope>NUCLEOTIDE SEQUENCE [LARGE SCALE GENOMIC DNA]</scope>
    <source>
        <strain evidence="1 2">MAD-698-R-SB12</strain>
    </source>
</reference>
<sequence length="142" mass="15769">DFIAALYSYCGGADMPHETKSSFQDRLAVSAMPPPGPAYFNARRALWWIPTQDTPRPADPSPARQRLEQMLSKEGAEEDDLIWSAGVERVWQGLTGGAVLKKRLPLNIVVKLLLAGWIRDGTWPRGEVAPEPDDELLEVDQS</sequence>
<protein>
    <recommendedName>
        <fullName evidence="3">DUF4050 domain-containing protein</fullName>
    </recommendedName>
</protein>
<evidence type="ECO:0000313" key="2">
    <source>
        <dbReference type="Proteomes" id="UP000194127"/>
    </source>
</evidence>
<dbReference type="RefSeq" id="XP_024336929.1">
    <property type="nucleotide sequence ID" value="XM_024486070.1"/>
</dbReference>
<accession>A0A1X6MUT7</accession>
<name>A0A1X6MUT7_9APHY</name>
<dbReference type="Proteomes" id="UP000194127">
    <property type="component" value="Unassembled WGS sequence"/>
</dbReference>
<dbReference type="AlphaFoldDB" id="A0A1X6MUT7"/>